<gene>
    <name evidence="2" type="ORF">GKJPGBOP_03037</name>
</gene>
<dbReference type="Pfam" id="PF16976">
    <property type="entry name" value="RcpC"/>
    <property type="match status" value="1"/>
</dbReference>
<feature type="domain" description="SAF" evidence="1">
    <location>
        <begin position="41"/>
        <end position="103"/>
    </location>
</feature>
<protein>
    <submittedName>
        <fullName evidence="2">Flp pilus assembly protein CpaB</fullName>
    </submittedName>
</protein>
<evidence type="ECO:0000313" key="2">
    <source>
        <dbReference type="EMBL" id="GCD43356.1"/>
    </source>
</evidence>
<dbReference type="RefSeq" id="WP_174857160.1">
    <property type="nucleotide sequence ID" value="NZ_BHZD01000001.1"/>
</dbReference>
<dbReference type="NCBIfam" id="TIGR03177">
    <property type="entry name" value="pilus_cpaB"/>
    <property type="match status" value="1"/>
</dbReference>
<dbReference type="AlphaFoldDB" id="A0A401W230"/>
<proteinExistence type="predicted"/>
<dbReference type="InterPro" id="IPR017592">
    <property type="entry name" value="Pilus_assmbl_Flp-typ_CpaB"/>
</dbReference>
<dbReference type="InterPro" id="IPR031571">
    <property type="entry name" value="RcpC_dom"/>
</dbReference>
<organism evidence="2 3">
    <name type="scientific">Streptomyces paromomycinus</name>
    <name type="common">Streptomyces rimosus subsp. paromomycinus</name>
    <dbReference type="NCBI Taxonomy" id="92743"/>
    <lineage>
        <taxon>Bacteria</taxon>
        <taxon>Bacillati</taxon>
        <taxon>Actinomycetota</taxon>
        <taxon>Actinomycetes</taxon>
        <taxon>Kitasatosporales</taxon>
        <taxon>Streptomycetaceae</taxon>
        <taxon>Streptomyces</taxon>
    </lineage>
</organism>
<accession>A0A401W230</accession>
<sequence length="240" mass="25825">MNSRQRRGVILLLLSVLCALGAFVGVLSVIRNVESKVGPERTAYRLKADVAAYQALDPGQFEKVEIPERWLPSTAVTDLARVRGKIAVTPLHKGSLLQDDMAVDRPALKPGQQEIAIMIDAATGVAGKINPGARVNIYATFEGKRSQDRPVSKVIVANALVIDRGKLTPLESKDPGDTRSSSTRRATDAVPITFALSTQDAQRVAYAESFATHVRLALVAPGTEADIPPAERTYTLDGDK</sequence>
<dbReference type="Proteomes" id="UP000286746">
    <property type="component" value="Unassembled WGS sequence"/>
</dbReference>
<dbReference type="InterPro" id="IPR013974">
    <property type="entry name" value="SAF"/>
</dbReference>
<dbReference type="CDD" id="cd11614">
    <property type="entry name" value="SAF_CpaB_FlgA_like"/>
    <property type="match status" value="1"/>
</dbReference>
<dbReference type="SMART" id="SM00858">
    <property type="entry name" value="SAF"/>
    <property type="match status" value="1"/>
</dbReference>
<evidence type="ECO:0000313" key="3">
    <source>
        <dbReference type="Proteomes" id="UP000286746"/>
    </source>
</evidence>
<reference evidence="2 3" key="1">
    <citation type="submission" date="2018-11" db="EMBL/GenBank/DDBJ databases">
        <title>Whole genome sequence of Streptomyces paromomycinus NBRC 15454(T).</title>
        <authorList>
            <person name="Komaki H."/>
            <person name="Tamura T."/>
        </authorList>
    </citation>
    <scope>NUCLEOTIDE SEQUENCE [LARGE SCALE GENOMIC DNA]</scope>
    <source>
        <strain evidence="2 3">NBRC 15454</strain>
    </source>
</reference>
<dbReference type="Pfam" id="PF08666">
    <property type="entry name" value="SAF"/>
    <property type="match status" value="1"/>
</dbReference>
<evidence type="ECO:0000259" key="1">
    <source>
        <dbReference type="SMART" id="SM00858"/>
    </source>
</evidence>
<name>A0A401W230_STREY</name>
<dbReference type="EMBL" id="BHZD01000001">
    <property type="protein sequence ID" value="GCD43356.1"/>
    <property type="molecule type" value="Genomic_DNA"/>
</dbReference>
<comment type="caution">
    <text evidence="2">The sequence shown here is derived from an EMBL/GenBank/DDBJ whole genome shotgun (WGS) entry which is preliminary data.</text>
</comment>
<keyword evidence="3" id="KW-1185">Reference proteome</keyword>